<reference evidence="1" key="1">
    <citation type="submission" date="2021-01" db="EMBL/GenBank/DDBJ databases">
        <authorList>
            <person name="Kaushik A."/>
        </authorList>
    </citation>
    <scope>NUCLEOTIDE SEQUENCE</scope>
    <source>
        <strain evidence="1">AG4-RS23</strain>
    </source>
</reference>
<protein>
    <submittedName>
        <fullName evidence="1">Uncharacterized protein</fullName>
    </submittedName>
</protein>
<dbReference type="Proteomes" id="UP000663861">
    <property type="component" value="Unassembled WGS sequence"/>
</dbReference>
<accession>A0A8H3CYE7</accession>
<evidence type="ECO:0000313" key="1">
    <source>
        <dbReference type="EMBL" id="CAE6502713.1"/>
    </source>
</evidence>
<dbReference type="EMBL" id="CAJMWY010003457">
    <property type="protein sequence ID" value="CAE6502713.1"/>
    <property type="molecule type" value="Genomic_DNA"/>
</dbReference>
<comment type="caution">
    <text evidence="1">The sequence shown here is derived from an EMBL/GenBank/DDBJ whole genome shotgun (WGS) entry which is preliminary data.</text>
</comment>
<evidence type="ECO:0000313" key="2">
    <source>
        <dbReference type="Proteomes" id="UP000663861"/>
    </source>
</evidence>
<dbReference type="AlphaFoldDB" id="A0A8H3CYE7"/>
<name>A0A8H3CYE7_9AGAM</name>
<proteinExistence type="predicted"/>
<gene>
    <name evidence="1" type="ORF">RDB_LOCUS124836</name>
</gene>
<sequence>MSVILPTTPQTIGPVTALNLIKAIEALGGSRGYLEHLKSSNSADQVVKPLSLLSVPNFLSSDGESTTSRYSCSIHLHCGFVPGMIVGYIRVYDEPEEGKISVRPKYITQIRAWVTQGCGHTDLHGTFIPFTGWEDMLKGPIKFVITASDKKGLHATFRRDWVTAAEISADFPEAAGVQDGSYTCEGECEWQEIH</sequence>
<organism evidence="1 2">
    <name type="scientific">Rhizoctonia solani</name>
    <dbReference type="NCBI Taxonomy" id="456999"/>
    <lineage>
        <taxon>Eukaryota</taxon>
        <taxon>Fungi</taxon>
        <taxon>Dikarya</taxon>
        <taxon>Basidiomycota</taxon>
        <taxon>Agaricomycotina</taxon>
        <taxon>Agaricomycetes</taxon>
        <taxon>Cantharellales</taxon>
        <taxon>Ceratobasidiaceae</taxon>
        <taxon>Rhizoctonia</taxon>
    </lineage>
</organism>